<feature type="binding site" evidence="2">
    <location>
        <position position="70"/>
    </location>
    <ligand>
        <name>substrate</name>
    </ligand>
</feature>
<dbReference type="EMBL" id="MVDD01000001">
    <property type="protein sequence ID" value="PKQ65643.1"/>
    <property type="molecule type" value="Genomic_DNA"/>
</dbReference>
<comment type="cofactor">
    <cofactor evidence="2">
        <name>Mg(2+)</name>
        <dbReference type="ChEBI" id="CHEBI:18420"/>
    </cofactor>
    <text evidence="2">Binds 2 magnesium ions per subunit.</text>
</comment>
<dbReference type="InterPro" id="IPR018520">
    <property type="entry name" value="UPP_synth-like_CS"/>
</dbReference>
<feature type="binding site" evidence="2">
    <location>
        <position position="38"/>
    </location>
    <ligand>
        <name>substrate</name>
    </ligand>
</feature>
<reference evidence="3 4" key="1">
    <citation type="journal article" date="2017" name="Front. Microbiol.">
        <title>Labilibaculum manganireducens gen. nov., sp. nov. and Labilibaculum filiforme sp. nov., Novel Bacteroidetes Isolated from Subsurface Sediments of the Baltic Sea.</title>
        <authorList>
            <person name="Vandieken V."/>
            <person name="Marshall I.P."/>
            <person name="Niemann H."/>
            <person name="Engelen B."/>
            <person name="Cypionka H."/>
        </authorList>
    </citation>
    <scope>NUCLEOTIDE SEQUENCE [LARGE SCALE GENOMIC DNA]</scope>
    <source>
        <strain evidence="3 4">59.16B</strain>
    </source>
</reference>
<evidence type="ECO:0000313" key="4">
    <source>
        <dbReference type="Proteomes" id="UP000233535"/>
    </source>
</evidence>
<feature type="active site" evidence="2">
    <location>
        <position position="21"/>
    </location>
</feature>
<feature type="binding site" evidence="2">
    <location>
        <position position="26"/>
    </location>
    <ligand>
        <name>substrate</name>
    </ligand>
</feature>
<comment type="function">
    <text evidence="2">Catalyzes the condensation of isopentenyl diphosphate (IPP) with allylic pyrophosphates generating different type of terpenoids.</text>
</comment>
<protein>
    <recommendedName>
        <fullName evidence="2">Isoprenyl transferase</fullName>
        <ecNumber evidence="2">2.5.1.-</ecNumber>
    </recommendedName>
</protein>
<keyword evidence="2" id="KW-0460">Magnesium</keyword>
<dbReference type="PANTHER" id="PTHR10291">
    <property type="entry name" value="DEHYDRODOLICHYL DIPHOSPHATE SYNTHASE FAMILY MEMBER"/>
    <property type="match status" value="1"/>
</dbReference>
<organism evidence="3 4">
    <name type="scientific">Labilibaculum filiforme</name>
    <dbReference type="NCBI Taxonomy" id="1940526"/>
    <lineage>
        <taxon>Bacteria</taxon>
        <taxon>Pseudomonadati</taxon>
        <taxon>Bacteroidota</taxon>
        <taxon>Bacteroidia</taxon>
        <taxon>Marinilabiliales</taxon>
        <taxon>Marinifilaceae</taxon>
        <taxon>Labilibaculum</taxon>
    </lineage>
</organism>
<comment type="caution">
    <text evidence="3">The sequence shown here is derived from an EMBL/GenBank/DDBJ whole genome shotgun (WGS) entry which is preliminary data.</text>
</comment>
<feature type="active site" description="Proton acceptor" evidence="2">
    <location>
        <position position="69"/>
    </location>
</feature>
<name>A0A2N3I5X0_9BACT</name>
<evidence type="ECO:0000256" key="1">
    <source>
        <dbReference type="ARBA" id="ARBA00022679"/>
    </source>
</evidence>
<evidence type="ECO:0000256" key="2">
    <source>
        <dbReference type="HAMAP-Rule" id="MF_01139"/>
    </source>
</evidence>
<dbReference type="SUPFAM" id="SSF64005">
    <property type="entry name" value="Undecaprenyl diphosphate synthase"/>
    <property type="match status" value="1"/>
</dbReference>
<feature type="binding site" evidence="2">
    <location>
        <begin position="66"/>
        <end position="68"/>
    </location>
    <ligand>
        <name>substrate</name>
    </ligand>
</feature>
<evidence type="ECO:0000313" key="3">
    <source>
        <dbReference type="EMBL" id="PKQ65643.1"/>
    </source>
</evidence>
<dbReference type="HAMAP" id="MF_01139">
    <property type="entry name" value="ISPT"/>
    <property type="match status" value="1"/>
</dbReference>
<feature type="binding site" evidence="2">
    <location>
        <position position="21"/>
    </location>
    <ligand>
        <name>Mg(2+)</name>
        <dbReference type="ChEBI" id="CHEBI:18420"/>
    </ligand>
</feature>
<feature type="binding site" evidence="2">
    <location>
        <begin position="22"/>
        <end position="25"/>
    </location>
    <ligand>
        <name>substrate</name>
    </ligand>
</feature>
<dbReference type="Proteomes" id="UP000233535">
    <property type="component" value="Unassembled WGS sequence"/>
</dbReference>
<dbReference type="GO" id="GO:0045547">
    <property type="term" value="F:ditrans,polycis-polyprenyl diphosphate synthase [(2E,6E)-farnesyl diphosphate specific] activity"/>
    <property type="evidence" value="ECO:0007669"/>
    <property type="project" value="TreeGrafter"/>
</dbReference>
<dbReference type="Gene3D" id="3.40.1180.10">
    <property type="entry name" value="Decaprenyl diphosphate synthase-like"/>
    <property type="match status" value="1"/>
</dbReference>
<dbReference type="InterPro" id="IPR036424">
    <property type="entry name" value="UPP_synth-like_sf"/>
</dbReference>
<comment type="similarity">
    <text evidence="2">Belongs to the UPP synthase family.</text>
</comment>
<dbReference type="EC" id="2.5.1.-" evidence="2"/>
<dbReference type="NCBIfam" id="NF011405">
    <property type="entry name" value="PRK14830.1"/>
    <property type="match status" value="1"/>
</dbReference>
<keyword evidence="2" id="KW-0479">Metal-binding</keyword>
<dbReference type="CDD" id="cd00475">
    <property type="entry name" value="Cis_IPPS"/>
    <property type="match status" value="1"/>
</dbReference>
<accession>A0A2N3I5X0</accession>
<dbReference type="RefSeq" id="WP_101259577.1">
    <property type="nucleotide sequence ID" value="NZ_MVDD01000001.1"/>
</dbReference>
<dbReference type="NCBIfam" id="TIGR00055">
    <property type="entry name" value="uppS"/>
    <property type="match status" value="1"/>
</dbReference>
<gene>
    <name evidence="3" type="ORF">BZG02_01160</name>
</gene>
<dbReference type="PANTHER" id="PTHR10291:SF0">
    <property type="entry name" value="DEHYDRODOLICHYL DIPHOSPHATE SYNTHASE 2"/>
    <property type="match status" value="1"/>
</dbReference>
<dbReference type="GO" id="GO:0016094">
    <property type="term" value="P:polyprenol biosynthetic process"/>
    <property type="evidence" value="ECO:0007669"/>
    <property type="project" value="TreeGrafter"/>
</dbReference>
<feature type="binding site" evidence="2">
    <location>
        <position position="34"/>
    </location>
    <ligand>
        <name>substrate</name>
    </ligand>
</feature>
<feature type="binding site" evidence="2">
    <location>
        <position position="189"/>
    </location>
    <ligand>
        <name>substrate</name>
    </ligand>
</feature>
<feature type="binding site" evidence="2">
    <location>
        <position position="208"/>
    </location>
    <ligand>
        <name>Mg(2+)</name>
        <dbReference type="ChEBI" id="CHEBI:18420"/>
    </ligand>
</feature>
<dbReference type="FunFam" id="3.40.1180.10:FF:000001">
    <property type="entry name" value="(2E,6E)-farnesyl-diphosphate-specific ditrans,polycis-undecaprenyl-diphosphate synthase"/>
    <property type="match status" value="1"/>
</dbReference>
<dbReference type="OrthoDB" id="4191603at2"/>
<dbReference type="GO" id="GO:0000287">
    <property type="term" value="F:magnesium ion binding"/>
    <property type="evidence" value="ECO:0007669"/>
    <property type="project" value="UniProtKB-UniRule"/>
</dbReference>
<keyword evidence="4" id="KW-1185">Reference proteome</keyword>
<feature type="binding site" evidence="2">
    <location>
        <position position="72"/>
    </location>
    <ligand>
        <name>substrate</name>
    </ligand>
</feature>
<dbReference type="PROSITE" id="PS01066">
    <property type="entry name" value="UPP_SYNTHASE"/>
    <property type="match status" value="1"/>
</dbReference>
<dbReference type="InterPro" id="IPR001441">
    <property type="entry name" value="UPP_synth-like"/>
</dbReference>
<keyword evidence="1 2" id="KW-0808">Transferase</keyword>
<proteinExistence type="inferred from homology"/>
<dbReference type="AlphaFoldDB" id="A0A2N3I5X0"/>
<comment type="subunit">
    <text evidence="2">Homodimer.</text>
</comment>
<feature type="binding site" evidence="2">
    <location>
        <begin position="195"/>
        <end position="197"/>
    </location>
    <ligand>
        <name>substrate</name>
    </ligand>
</feature>
<sequence length="248" mass="28188">MSFKDKLVKEKLPTHLAIIMDGNGRWAKMRGEHRIIGHQNGVESVRQTVEAAGELGISYLTLYAFSTENWNRPQEEVLGLMSLLVEAIENETPTLMKNNVRLQAIGDLASLPIEVREKLQGTISNTSTNSGLTLVLALSYSSRWEIVNAVKNIASQVKAGDISLEEINSDLFSNELTTKGIPDPELLIRTSGENRISNFLLWQIAYSELYFTELFWPDFNKEELYKALFDYQSRERRFGKISEQIKDK</sequence>
<dbReference type="Pfam" id="PF01255">
    <property type="entry name" value="Prenyltransf"/>
    <property type="match status" value="1"/>
</dbReference>